<dbReference type="InterPro" id="IPR012966">
    <property type="entry name" value="AHD"/>
</dbReference>
<sequence>MFPCKEKANFSTHTITLSKISIQLKEYIEISYKDSPKFRRFFVLVASSGEYLDISEFKTEKGRAIQFSKEWSFDGAPAEFQINIKLFCLKLRCKDKSIKKQKACTTFPLFYEDPLIREYVEKRVMESSFQLCAETTLNINNINQRIHRLTSRPDVYSNLGDNIKFHLTIK</sequence>
<organism evidence="2 3">
    <name type="scientific">Rhynchophorus ferrugineus</name>
    <name type="common">Red palm weevil</name>
    <name type="synonym">Curculio ferrugineus</name>
    <dbReference type="NCBI Taxonomy" id="354439"/>
    <lineage>
        <taxon>Eukaryota</taxon>
        <taxon>Metazoa</taxon>
        <taxon>Ecdysozoa</taxon>
        <taxon>Arthropoda</taxon>
        <taxon>Hexapoda</taxon>
        <taxon>Insecta</taxon>
        <taxon>Pterygota</taxon>
        <taxon>Neoptera</taxon>
        <taxon>Endopterygota</taxon>
        <taxon>Coleoptera</taxon>
        <taxon>Polyphaga</taxon>
        <taxon>Cucujiformia</taxon>
        <taxon>Curculionidae</taxon>
        <taxon>Dryophthorinae</taxon>
        <taxon>Rhynchophorus</taxon>
    </lineage>
</organism>
<proteinExistence type="predicted"/>
<dbReference type="EMBL" id="JAACXV010008654">
    <property type="protein sequence ID" value="KAF7275962.1"/>
    <property type="molecule type" value="Genomic_DNA"/>
</dbReference>
<gene>
    <name evidence="2" type="ORF">GWI33_011061</name>
</gene>
<evidence type="ECO:0000313" key="2">
    <source>
        <dbReference type="EMBL" id="KAF7275962.1"/>
    </source>
</evidence>
<dbReference type="AlphaFoldDB" id="A0A834IBJ0"/>
<evidence type="ECO:0000259" key="1">
    <source>
        <dbReference type="Pfam" id="PF08174"/>
    </source>
</evidence>
<feature type="domain" description="Anillin homology" evidence="1">
    <location>
        <begin position="14"/>
        <end position="142"/>
    </location>
</feature>
<protein>
    <recommendedName>
        <fullName evidence="1">Anillin homology domain-containing protein</fullName>
    </recommendedName>
</protein>
<dbReference type="Pfam" id="PF08174">
    <property type="entry name" value="Anillin"/>
    <property type="match status" value="1"/>
</dbReference>
<evidence type="ECO:0000313" key="3">
    <source>
        <dbReference type="Proteomes" id="UP000625711"/>
    </source>
</evidence>
<reference evidence="2" key="1">
    <citation type="submission" date="2020-08" db="EMBL/GenBank/DDBJ databases">
        <title>Genome sequencing and assembly of the red palm weevil Rhynchophorus ferrugineus.</title>
        <authorList>
            <person name="Dias G.B."/>
            <person name="Bergman C.M."/>
            <person name="Manee M."/>
        </authorList>
    </citation>
    <scope>NUCLEOTIDE SEQUENCE</scope>
    <source>
        <strain evidence="2">AA-2017</strain>
        <tissue evidence="2">Whole larva</tissue>
    </source>
</reference>
<dbReference type="OrthoDB" id="5915976at2759"/>
<comment type="caution">
    <text evidence="2">The sequence shown here is derived from an EMBL/GenBank/DDBJ whole genome shotgun (WGS) entry which is preliminary data.</text>
</comment>
<accession>A0A834IBJ0</accession>
<name>A0A834IBJ0_RHYFE</name>
<dbReference type="Proteomes" id="UP000625711">
    <property type="component" value="Unassembled WGS sequence"/>
</dbReference>
<keyword evidence="3" id="KW-1185">Reference proteome</keyword>